<evidence type="ECO:0000256" key="1">
    <source>
        <dbReference type="SAM" id="MobiDB-lite"/>
    </source>
</evidence>
<proteinExistence type="predicted"/>
<feature type="region of interest" description="Disordered" evidence="1">
    <location>
        <begin position="1"/>
        <end position="42"/>
    </location>
</feature>
<name>A0A0N4X826_HAEPC</name>
<accession>A0A0N4X826</accession>
<dbReference type="AlphaFoldDB" id="A0A0N4X826"/>
<dbReference type="WBParaSite" id="HPLM_0002051801-mRNA-1">
    <property type="protein sequence ID" value="HPLM_0002051801-mRNA-1"/>
    <property type="gene ID" value="HPLM_0002051801"/>
</dbReference>
<reference evidence="2" key="1">
    <citation type="submission" date="2017-02" db="UniProtKB">
        <authorList>
            <consortium name="WormBaseParasite"/>
        </authorList>
    </citation>
    <scope>IDENTIFICATION</scope>
</reference>
<sequence length="60" mass="6168">LDSLLLRTDDDGRSVDSPGGSDREGDTRGAGGEGVTLRSEPELIFNGGSDLASFLGSVSR</sequence>
<protein>
    <submittedName>
        <fullName evidence="2">Transcriptional regulator</fullName>
    </submittedName>
</protein>
<organism evidence="2">
    <name type="scientific">Haemonchus placei</name>
    <name type="common">Barber's pole worm</name>
    <dbReference type="NCBI Taxonomy" id="6290"/>
    <lineage>
        <taxon>Eukaryota</taxon>
        <taxon>Metazoa</taxon>
        <taxon>Ecdysozoa</taxon>
        <taxon>Nematoda</taxon>
        <taxon>Chromadorea</taxon>
        <taxon>Rhabditida</taxon>
        <taxon>Rhabditina</taxon>
        <taxon>Rhabditomorpha</taxon>
        <taxon>Strongyloidea</taxon>
        <taxon>Trichostrongylidae</taxon>
        <taxon>Haemonchus</taxon>
    </lineage>
</organism>
<evidence type="ECO:0000313" key="2">
    <source>
        <dbReference type="WBParaSite" id="HPLM_0002051801-mRNA-1"/>
    </source>
</evidence>